<feature type="compositionally biased region" description="Polar residues" evidence="1">
    <location>
        <begin position="572"/>
        <end position="592"/>
    </location>
</feature>
<feature type="region of interest" description="Disordered" evidence="1">
    <location>
        <begin position="723"/>
        <end position="808"/>
    </location>
</feature>
<dbReference type="InterPro" id="IPR008984">
    <property type="entry name" value="SMAD_FHA_dom_sf"/>
</dbReference>
<accession>A0AA39HI20</accession>
<feature type="compositionally biased region" description="Low complexity" evidence="1">
    <location>
        <begin position="1"/>
        <end position="11"/>
    </location>
</feature>
<feature type="compositionally biased region" description="Basic and acidic residues" evidence="1">
    <location>
        <begin position="12"/>
        <end position="22"/>
    </location>
</feature>
<feature type="domain" description="MH2" evidence="2">
    <location>
        <begin position="97"/>
        <end position="316"/>
    </location>
</feature>
<dbReference type="GO" id="GO:0050793">
    <property type="term" value="P:regulation of developmental process"/>
    <property type="evidence" value="ECO:0007669"/>
    <property type="project" value="UniProtKB-ARBA"/>
</dbReference>
<dbReference type="PROSITE" id="PS51076">
    <property type="entry name" value="MH2"/>
    <property type="match status" value="1"/>
</dbReference>
<feature type="compositionally biased region" description="Polar residues" evidence="1">
    <location>
        <begin position="668"/>
        <end position="678"/>
    </location>
</feature>
<dbReference type="Proteomes" id="UP001175271">
    <property type="component" value="Unassembled WGS sequence"/>
</dbReference>
<dbReference type="Gene3D" id="2.60.200.10">
    <property type="match status" value="1"/>
</dbReference>
<evidence type="ECO:0000259" key="2">
    <source>
        <dbReference type="PROSITE" id="PS51076"/>
    </source>
</evidence>
<evidence type="ECO:0000313" key="4">
    <source>
        <dbReference type="Proteomes" id="UP001175271"/>
    </source>
</evidence>
<dbReference type="EMBL" id="JAUCMV010000004">
    <property type="protein sequence ID" value="KAK0405163.1"/>
    <property type="molecule type" value="Genomic_DNA"/>
</dbReference>
<feature type="compositionally biased region" description="Low complexity" evidence="1">
    <location>
        <begin position="621"/>
        <end position="638"/>
    </location>
</feature>
<feature type="region of interest" description="Disordered" evidence="1">
    <location>
        <begin position="377"/>
        <end position="546"/>
    </location>
</feature>
<dbReference type="PANTHER" id="PTHR22742">
    <property type="entry name" value="EXPANSION, ISOFORM A-RELATED"/>
    <property type="match status" value="1"/>
</dbReference>
<name>A0AA39HI20_9BILA</name>
<dbReference type="Pfam" id="PF03166">
    <property type="entry name" value="MH2"/>
    <property type="match status" value="1"/>
</dbReference>
<dbReference type="SMART" id="SM00524">
    <property type="entry name" value="DWB"/>
    <property type="match status" value="1"/>
</dbReference>
<proteinExistence type="predicted"/>
<dbReference type="InterPro" id="IPR001132">
    <property type="entry name" value="SMAD_dom_Dwarfin-type"/>
</dbReference>
<feature type="compositionally biased region" description="Basic residues" evidence="1">
    <location>
        <begin position="433"/>
        <end position="443"/>
    </location>
</feature>
<feature type="compositionally biased region" description="Low complexity" evidence="1">
    <location>
        <begin position="420"/>
        <end position="432"/>
    </location>
</feature>
<dbReference type="GO" id="GO:0051239">
    <property type="term" value="P:regulation of multicellular organismal process"/>
    <property type="evidence" value="ECO:0007669"/>
    <property type="project" value="UniProtKB-ARBA"/>
</dbReference>
<feature type="compositionally biased region" description="Low complexity" evidence="1">
    <location>
        <begin position="508"/>
        <end position="529"/>
    </location>
</feature>
<dbReference type="GO" id="GO:0009791">
    <property type="term" value="P:post-embryonic development"/>
    <property type="evidence" value="ECO:0007669"/>
    <property type="project" value="UniProtKB-ARBA"/>
</dbReference>
<keyword evidence="4" id="KW-1185">Reference proteome</keyword>
<dbReference type="SUPFAM" id="SSF49879">
    <property type="entry name" value="SMAD/FHA domain"/>
    <property type="match status" value="1"/>
</dbReference>
<feature type="compositionally biased region" description="Polar residues" evidence="1">
    <location>
        <begin position="643"/>
        <end position="660"/>
    </location>
</feature>
<dbReference type="AlphaFoldDB" id="A0AA39HI20"/>
<dbReference type="InterPro" id="IPR017855">
    <property type="entry name" value="SMAD-like_dom_sf"/>
</dbReference>
<evidence type="ECO:0000256" key="1">
    <source>
        <dbReference type="SAM" id="MobiDB-lite"/>
    </source>
</evidence>
<dbReference type="PANTHER" id="PTHR22742:SF2">
    <property type="entry name" value="EXPANSION, ISOFORM A-RELATED"/>
    <property type="match status" value="1"/>
</dbReference>
<gene>
    <name evidence="3" type="ORF">QR680_017833</name>
</gene>
<organism evidence="3 4">
    <name type="scientific">Steinernema hermaphroditum</name>
    <dbReference type="NCBI Taxonomy" id="289476"/>
    <lineage>
        <taxon>Eukaryota</taxon>
        <taxon>Metazoa</taxon>
        <taxon>Ecdysozoa</taxon>
        <taxon>Nematoda</taxon>
        <taxon>Chromadorea</taxon>
        <taxon>Rhabditida</taxon>
        <taxon>Tylenchina</taxon>
        <taxon>Panagrolaimomorpha</taxon>
        <taxon>Strongyloidoidea</taxon>
        <taxon>Steinernematidae</taxon>
        <taxon>Steinernema</taxon>
    </lineage>
</organism>
<evidence type="ECO:0000313" key="3">
    <source>
        <dbReference type="EMBL" id="KAK0405163.1"/>
    </source>
</evidence>
<dbReference type="GO" id="GO:0006355">
    <property type="term" value="P:regulation of DNA-templated transcription"/>
    <property type="evidence" value="ECO:0007669"/>
    <property type="project" value="InterPro"/>
</dbReference>
<protein>
    <recommendedName>
        <fullName evidence="2">MH2 domain-containing protein</fullName>
    </recommendedName>
</protein>
<reference evidence="3" key="1">
    <citation type="submission" date="2023-06" db="EMBL/GenBank/DDBJ databases">
        <title>Genomic analysis of the entomopathogenic nematode Steinernema hermaphroditum.</title>
        <authorList>
            <person name="Schwarz E.M."/>
            <person name="Heppert J.K."/>
            <person name="Baniya A."/>
            <person name="Schwartz H.T."/>
            <person name="Tan C.-H."/>
            <person name="Antoshechkin I."/>
            <person name="Sternberg P.W."/>
            <person name="Goodrich-Blair H."/>
            <person name="Dillman A.R."/>
        </authorList>
    </citation>
    <scope>NUCLEOTIDE SEQUENCE</scope>
    <source>
        <strain evidence="3">PS9179</strain>
        <tissue evidence="3">Whole animal</tissue>
    </source>
</reference>
<comment type="caution">
    <text evidence="3">The sequence shown here is derived from an EMBL/GenBank/DDBJ whole genome shotgun (WGS) entry which is preliminary data.</text>
</comment>
<feature type="region of interest" description="Disordered" evidence="1">
    <location>
        <begin position="1"/>
        <end position="31"/>
    </location>
</feature>
<feature type="region of interest" description="Disordered" evidence="1">
    <location>
        <begin position="562"/>
        <end position="685"/>
    </location>
</feature>
<sequence>MRSSSRRSSLSSDDHSGAEVDSGRSSLVDLQPSQRVSRSGLVYGSSLLTTADPDGADMNRHRDLPGDVWYDMERFQMDHIAEVLSKLSENRLDDEIWGKVMVMERARRVAKAYLRKTTFIVDGSDEEFDGRTLGFNHFPNSMRDDYTLEIKSKIGDGVIIKMDYQGNIKAMARGSTPIFIQGWKDTRNNCMGQRLVRLQGRLKTSLGGGNEDEQVLKASEGSWAIERCLSRRVIFHRVFDMRRFKACLENETIDFQKEVKHLLMKTCVRVALVKDGGGTDPMKTPCWFMIINLVALDMLVTKVPELTSQGALASLYGGADKIPRFTSQTSILPPGSDIYTNPAALTQIIAAAVQQANNQSKPQIDVEQLAKLASTITVQQQPPPAFNRKSRKCRTFSDSDDSPESSTDLRSRGRSVCTMSSAASSSGVSGFSSHRREKPRGRPGKSIDAVYRLQETEQEEKEAEGKYARAPVRPRLTEDIFAPQKPPVPKHQTPSTTSDYDSQKEMESSGSWSSSKDLQRSSSPSIPSESDPEPPRPLQPSVIQVNHSEDVPRFFVHSLARGLSKPRATVPPRSSNTLPHPQAISRGTTVSVSRRDPGDYEENAVVIAKTSTSTCPDTPERTSTSTTESRIPPSRPSEALSPATLSRRTNLPVSQDTPTSAVPKEPTVPSTHVGNSSKGPKASIGRQLRQLWNSWTLRGGAETHSSKASWFGGLRRRPKCPLIPEQLYSPPSSTRCSANADRQLPAVPPDAPRRCAPLPTPQRPLGPSSCAPSGNGPFRSPASPRCGAPLGDFDAPRTPWTPRSGRGLRRCNDADLYGLHVAPVRPVPPPEEMLMY</sequence>